<sequence>MVVYGSLGGDSSRKKNNVAAAKGRCHCGNGHEKDGMFSSPKTFTPQRGLSTQELYLEYGMNFNETKRALPRGKIERRFSMPALHPYPNFGPVTRGRRIESVLGEVASGSGERKTRRRFLEVLVLIYGGFHLRHDGDRRETWCSLGRIRITVCSDTLRQCSRWEEGDVKWHLIASLPNDWDTFKVALYEKAISQTFLAIAVDIFVEDKRRRDISPTRGNIMEGPELRPAVIRDVTASSIRRDFATFMQSWVQSSEGDPIQVDSDLEDDVDPDDGVDPDDDFDPNDDLDEDFDLDEDSDEEFDPQPPLPDPQPSHPPAGPRLFGFSGPRIRQTARKSTARMSTARMSTARMSVIEPSDYMRFDMSHERASTDGDSSGH</sequence>
<feature type="region of interest" description="Disordered" evidence="1">
    <location>
        <begin position="250"/>
        <end position="376"/>
    </location>
</feature>
<organism evidence="2 3">
    <name type="scientific">Corchorus capsularis</name>
    <name type="common">Jute</name>
    <dbReference type="NCBI Taxonomy" id="210143"/>
    <lineage>
        <taxon>Eukaryota</taxon>
        <taxon>Viridiplantae</taxon>
        <taxon>Streptophyta</taxon>
        <taxon>Embryophyta</taxon>
        <taxon>Tracheophyta</taxon>
        <taxon>Spermatophyta</taxon>
        <taxon>Magnoliopsida</taxon>
        <taxon>eudicotyledons</taxon>
        <taxon>Gunneridae</taxon>
        <taxon>Pentapetalae</taxon>
        <taxon>rosids</taxon>
        <taxon>malvids</taxon>
        <taxon>Malvales</taxon>
        <taxon>Malvaceae</taxon>
        <taxon>Grewioideae</taxon>
        <taxon>Apeibeae</taxon>
        <taxon>Corchorus</taxon>
    </lineage>
</organism>
<evidence type="ECO:0000313" key="2">
    <source>
        <dbReference type="EMBL" id="OMO86678.1"/>
    </source>
</evidence>
<dbReference type="Proteomes" id="UP000188268">
    <property type="component" value="Unassembled WGS sequence"/>
</dbReference>
<protein>
    <submittedName>
        <fullName evidence="2">Uncharacterized protein</fullName>
    </submittedName>
</protein>
<feature type="compositionally biased region" description="Acidic residues" evidence="1">
    <location>
        <begin position="262"/>
        <end position="301"/>
    </location>
</feature>
<comment type="caution">
    <text evidence="2">The sequence shown here is derived from an EMBL/GenBank/DDBJ whole genome shotgun (WGS) entry which is preliminary data.</text>
</comment>
<dbReference type="AlphaFoldDB" id="A0A1R3IVR6"/>
<feature type="compositionally biased region" description="Pro residues" evidence="1">
    <location>
        <begin position="302"/>
        <end position="317"/>
    </location>
</feature>
<feature type="compositionally biased region" description="Basic and acidic residues" evidence="1">
    <location>
        <begin position="356"/>
        <end position="376"/>
    </location>
</feature>
<reference evidence="2 3" key="1">
    <citation type="submission" date="2013-09" db="EMBL/GenBank/DDBJ databases">
        <title>Corchorus capsularis genome sequencing.</title>
        <authorList>
            <person name="Alam M."/>
            <person name="Haque M.S."/>
            <person name="Islam M.S."/>
            <person name="Emdad E.M."/>
            <person name="Islam M.M."/>
            <person name="Ahmed B."/>
            <person name="Halim A."/>
            <person name="Hossen Q.M.M."/>
            <person name="Hossain M.Z."/>
            <person name="Ahmed R."/>
            <person name="Khan M.M."/>
            <person name="Islam R."/>
            <person name="Rashid M.M."/>
            <person name="Khan S.A."/>
            <person name="Rahman M.S."/>
            <person name="Alam M."/>
        </authorList>
    </citation>
    <scope>NUCLEOTIDE SEQUENCE [LARGE SCALE GENOMIC DNA]</scope>
    <source>
        <strain evidence="3">cv. CVL-1</strain>
        <tissue evidence="2">Whole seedling</tissue>
    </source>
</reference>
<dbReference type="Gramene" id="OMO86678">
    <property type="protein sequence ID" value="OMO86678"/>
    <property type="gene ID" value="CCACVL1_09537"/>
</dbReference>
<name>A0A1R3IVR6_COCAP</name>
<gene>
    <name evidence="2" type="ORF">CCACVL1_09537</name>
</gene>
<proteinExistence type="predicted"/>
<dbReference type="EMBL" id="AWWV01009421">
    <property type="protein sequence ID" value="OMO86678.1"/>
    <property type="molecule type" value="Genomic_DNA"/>
</dbReference>
<feature type="compositionally biased region" description="Polar residues" evidence="1">
    <location>
        <begin position="337"/>
        <end position="348"/>
    </location>
</feature>
<evidence type="ECO:0000313" key="3">
    <source>
        <dbReference type="Proteomes" id="UP000188268"/>
    </source>
</evidence>
<keyword evidence="3" id="KW-1185">Reference proteome</keyword>
<evidence type="ECO:0000256" key="1">
    <source>
        <dbReference type="SAM" id="MobiDB-lite"/>
    </source>
</evidence>
<accession>A0A1R3IVR6</accession>